<proteinExistence type="predicted"/>
<keyword evidence="4" id="KW-0677">Repeat</keyword>
<protein>
    <submittedName>
        <fullName evidence="9">4Fe-4S binding protein</fullName>
    </submittedName>
</protein>
<dbReference type="Gene3D" id="3.30.70.20">
    <property type="match status" value="2"/>
</dbReference>
<dbReference type="InterPro" id="IPR050572">
    <property type="entry name" value="Fe-S_Ferredoxin"/>
</dbReference>
<evidence type="ECO:0000256" key="1">
    <source>
        <dbReference type="ARBA" id="ARBA00022448"/>
    </source>
</evidence>
<keyword evidence="2" id="KW-0004">4Fe-4S</keyword>
<dbReference type="PANTHER" id="PTHR43687:SF6">
    <property type="entry name" value="L-ASPARTATE SEMIALDEHYDE SULFURTRANSFERASE IRON-SULFUR SUBUNIT"/>
    <property type="match status" value="1"/>
</dbReference>
<keyword evidence="5" id="KW-0249">Electron transport</keyword>
<evidence type="ECO:0000313" key="10">
    <source>
        <dbReference type="Proteomes" id="UP000600363"/>
    </source>
</evidence>
<evidence type="ECO:0000256" key="5">
    <source>
        <dbReference type="ARBA" id="ARBA00022982"/>
    </source>
</evidence>
<evidence type="ECO:0000256" key="3">
    <source>
        <dbReference type="ARBA" id="ARBA00022723"/>
    </source>
</evidence>
<reference evidence="9" key="1">
    <citation type="journal article" date="2020" name="bioRxiv">
        <title>A rank-normalized archaeal taxonomy based on genome phylogeny resolves widespread incomplete and uneven classifications.</title>
        <authorList>
            <person name="Rinke C."/>
            <person name="Chuvochina M."/>
            <person name="Mussig A.J."/>
            <person name="Chaumeil P.-A."/>
            <person name="Waite D.W."/>
            <person name="Whitman W.B."/>
            <person name="Parks D.H."/>
            <person name="Hugenholtz P."/>
        </authorList>
    </citation>
    <scope>NUCLEOTIDE SEQUENCE</scope>
    <source>
        <strain evidence="9">UBA12518</strain>
    </source>
</reference>
<accession>A0A832RV91</accession>
<sequence length="128" mass="14014">MKKLMIEIGRDVLNKPIIAEVILETGSKLNIERAKIDSESGEVVLNVPAVDVERVKQAFRSRNVHVRTIVHPVARDEGACIHCGACISVCPTDVFSFAEDMSVVTDEDECIMCGTCVAMCPVRALRIS</sequence>
<dbReference type="PROSITE" id="PS00198">
    <property type="entry name" value="4FE4S_FER_1"/>
    <property type="match status" value="1"/>
</dbReference>
<keyword evidence="7" id="KW-0411">Iron-sulfur</keyword>
<keyword evidence="1" id="KW-0813">Transport</keyword>
<evidence type="ECO:0000256" key="6">
    <source>
        <dbReference type="ARBA" id="ARBA00023004"/>
    </source>
</evidence>
<dbReference type="InterPro" id="IPR045865">
    <property type="entry name" value="ACT-like_dom_sf"/>
</dbReference>
<gene>
    <name evidence="9" type="ORF">HA299_00670</name>
</gene>
<dbReference type="Pfam" id="PF12838">
    <property type="entry name" value="Fer4_7"/>
    <property type="match status" value="1"/>
</dbReference>
<dbReference type="GO" id="GO:0016491">
    <property type="term" value="F:oxidoreductase activity"/>
    <property type="evidence" value="ECO:0007669"/>
    <property type="project" value="UniProtKB-ARBA"/>
</dbReference>
<feature type="domain" description="4Fe-4S ferredoxin-type" evidence="8">
    <location>
        <begin position="71"/>
        <end position="100"/>
    </location>
</feature>
<dbReference type="PROSITE" id="PS51379">
    <property type="entry name" value="4FE4S_FER_2"/>
    <property type="match status" value="2"/>
</dbReference>
<evidence type="ECO:0000256" key="7">
    <source>
        <dbReference type="ARBA" id="ARBA00023014"/>
    </source>
</evidence>
<dbReference type="EMBL" id="DUIH01000002">
    <property type="protein sequence ID" value="HIH69129.1"/>
    <property type="molecule type" value="Genomic_DNA"/>
</dbReference>
<evidence type="ECO:0000256" key="2">
    <source>
        <dbReference type="ARBA" id="ARBA00022485"/>
    </source>
</evidence>
<dbReference type="InterPro" id="IPR017896">
    <property type="entry name" value="4Fe4S_Fe-S-bd"/>
</dbReference>
<evidence type="ECO:0000256" key="4">
    <source>
        <dbReference type="ARBA" id="ARBA00022737"/>
    </source>
</evidence>
<organism evidence="9 10">
    <name type="scientific">Methermicoccus shengliensis</name>
    <dbReference type="NCBI Taxonomy" id="660064"/>
    <lineage>
        <taxon>Archaea</taxon>
        <taxon>Methanobacteriati</taxon>
        <taxon>Methanobacteriota</taxon>
        <taxon>Stenosarchaea group</taxon>
        <taxon>Methanomicrobia</taxon>
        <taxon>Methanosarcinales</taxon>
        <taxon>Methermicoccaceae</taxon>
        <taxon>Methermicoccus</taxon>
    </lineage>
</organism>
<evidence type="ECO:0000313" key="9">
    <source>
        <dbReference type="EMBL" id="HIH69129.1"/>
    </source>
</evidence>
<dbReference type="PANTHER" id="PTHR43687">
    <property type="entry name" value="ADENYLYLSULFATE REDUCTASE, BETA SUBUNIT"/>
    <property type="match status" value="1"/>
</dbReference>
<feature type="domain" description="4Fe-4S ferredoxin-type" evidence="8">
    <location>
        <begin position="101"/>
        <end position="128"/>
    </location>
</feature>
<dbReference type="Proteomes" id="UP000600363">
    <property type="component" value="Unassembled WGS sequence"/>
</dbReference>
<keyword evidence="3" id="KW-0479">Metal-binding</keyword>
<dbReference type="GO" id="GO:0046872">
    <property type="term" value="F:metal ion binding"/>
    <property type="evidence" value="ECO:0007669"/>
    <property type="project" value="UniProtKB-KW"/>
</dbReference>
<evidence type="ECO:0000259" key="8">
    <source>
        <dbReference type="PROSITE" id="PS51379"/>
    </source>
</evidence>
<dbReference type="GO" id="GO:0051539">
    <property type="term" value="F:4 iron, 4 sulfur cluster binding"/>
    <property type="evidence" value="ECO:0007669"/>
    <property type="project" value="UniProtKB-KW"/>
</dbReference>
<dbReference type="InterPro" id="IPR017900">
    <property type="entry name" value="4Fe4S_Fe_S_CS"/>
</dbReference>
<dbReference type="SUPFAM" id="SSF55021">
    <property type="entry name" value="ACT-like"/>
    <property type="match status" value="1"/>
</dbReference>
<comment type="caution">
    <text evidence="9">The sequence shown here is derived from an EMBL/GenBank/DDBJ whole genome shotgun (WGS) entry which is preliminary data.</text>
</comment>
<dbReference type="RefSeq" id="WP_042684451.1">
    <property type="nucleotide sequence ID" value="NZ_DUIH01000002.1"/>
</dbReference>
<name>A0A832RV91_9EURY</name>
<keyword evidence="6" id="KW-0408">Iron</keyword>
<dbReference type="SUPFAM" id="SSF54862">
    <property type="entry name" value="4Fe-4S ferredoxins"/>
    <property type="match status" value="1"/>
</dbReference>
<dbReference type="AlphaFoldDB" id="A0A832RV91"/>